<evidence type="ECO:0000256" key="1">
    <source>
        <dbReference type="SAM" id="Phobius"/>
    </source>
</evidence>
<dbReference type="InterPro" id="IPR021320">
    <property type="entry name" value="DUF2905"/>
</dbReference>
<dbReference type="Pfam" id="PF11146">
    <property type="entry name" value="DUF2905"/>
    <property type="match status" value="1"/>
</dbReference>
<reference evidence="2 3" key="1">
    <citation type="journal article" date="2021" name="Arch. Microbiol.">
        <title>Thalassobius aquimarinus sp. nov., isolated from the Sea of Japan seashore.</title>
        <authorList>
            <person name="Kurilenko V.V."/>
            <person name="Romanenko L.A."/>
            <person name="Chernysheva N.Y."/>
            <person name="Velansky P.V."/>
            <person name="Tekutyeva L.A."/>
            <person name="Isaeva M.P."/>
            <person name="Mikhailov V.V."/>
        </authorList>
    </citation>
    <scope>NUCLEOTIDE SEQUENCE [LARGE SCALE GENOMIC DNA]</scope>
    <source>
        <strain evidence="2 3">KMM 8518</strain>
    </source>
</reference>
<keyword evidence="1" id="KW-0472">Membrane</keyword>
<accession>A0ABS5HPH9</accession>
<evidence type="ECO:0000313" key="3">
    <source>
        <dbReference type="Proteomes" id="UP001195941"/>
    </source>
</evidence>
<keyword evidence="1" id="KW-1133">Transmembrane helix</keyword>
<dbReference type="EMBL" id="JADMKU010000005">
    <property type="protein sequence ID" value="MBR9650867.1"/>
    <property type="molecule type" value="Genomic_DNA"/>
</dbReference>
<dbReference type="RefSeq" id="WP_212700382.1">
    <property type="nucleotide sequence ID" value="NZ_JADMKU010000005.1"/>
</dbReference>
<dbReference type="PANTHER" id="PTHR36443:SF1">
    <property type="entry name" value="BSR5223 PROTEIN"/>
    <property type="match status" value="1"/>
</dbReference>
<keyword evidence="1" id="KW-0812">Transmembrane</keyword>
<gene>
    <name evidence="2" type="ORF">IT775_07005</name>
</gene>
<dbReference type="PANTHER" id="PTHR36443">
    <property type="entry name" value="BSR5223 PROTEIN"/>
    <property type="match status" value="1"/>
</dbReference>
<proteinExistence type="predicted"/>
<feature type="transmembrane region" description="Helical" evidence="1">
    <location>
        <begin position="48"/>
        <end position="68"/>
    </location>
</feature>
<sequence length="70" mass="7665">MSRLLILLGLVLILLGLFWGPLTRLGLGRLPGDIVIERENFRLCIPVTSAVLVSVALSLLLGLIRLFLGR</sequence>
<protein>
    <submittedName>
        <fullName evidence="2">DUF2905 domain-containing protein</fullName>
    </submittedName>
</protein>
<comment type="caution">
    <text evidence="2">The sequence shown here is derived from an EMBL/GenBank/DDBJ whole genome shotgun (WGS) entry which is preliminary data.</text>
</comment>
<keyword evidence="3" id="KW-1185">Reference proteome</keyword>
<name>A0ABS5HPH9_9RHOB</name>
<evidence type="ECO:0000313" key="2">
    <source>
        <dbReference type="EMBL" id="MBR9650867.1"/>
    </source>
</evidence>
<dbReference type="Proteomes" id="UP001195941">
    <property type="component" value="Unassembled WGS sequence"/>
</dbReference>
<organism evidence="2 3">
    <name type="scientific">Thalassovita aquimarina</name>
    <dbReference type="NCBI Taxonomy" id="2785917"/>
    <lineage>
        <taxon>Bacteria</taxon>
        <taxon>Pseudomonadati</taxon>
        <taxon>Pseudomonadota</taxon>
        <taxon>Alphaproteobacteria</taxon>
        <taxon>Rhodobacterales</taxon>
        <taxon>Roseobacteraceae</taxon>
        <taxon>Thalassovita</taxon>
    </lineage>
</organism>